<dbReference type="InterPro" id="IPR001347">
    <property type="entry name" value="SIS_dom"/>
</dbReference>
<dbReference type="InterPro" id="IPR046348">
    <property type="entry name" value="SIS_dom_sf"/>
</dbReference>
<evidence type="ECO:0000256" key="6">
    <source>
        <dbReference type="ARBA" id="ARBA00023128"/>
    </source>
</evidence>
<evidence type="ECO:0000313" key="14">
    <source>
        <dbReference type="Proteomes" id="UP000018468"/>
    </source>
</evidence>
<dbReference type="GO" id="GO:0001678">
    <property type="term" value="P:intracellular glucose homeostasis"/>
    <property type="evidence" value="ECO:0000318"/>
    <property type="project" value="GO_Central"/>
</dbReference>
<dbReference type="eggNOG" id="ENOG502QS2J">
    <property type="taxonomic scope" value="Eukaryota"/>
</dbReference>
<comment type="similarity">
    <text evidence="9">Belongs to the GCKR family.</text>
</comment>
<evidence type="ECO:0000256" key="1">
    <source>
        <dbReference type="ARBA" id="ARBA00004123"/>
    </source>
</evidence>
<dbReference type="InParanoid" id="W5NJ93"/>
<dbReference type="EMBL" id="AHAT01033796">
    <property type="status" value="NOT_ANNOTATED_CDS"/>
    <property type="molecule type" value="Genomic_DNA"/>
</dbReference>
<dbReference type="GO" id="GO:0034504">
    <property type="term" value="P:protein localization to nucleus"/>
    <property type="evidence" value="ECO:0000318"/>
    <property type="project" value="GO_Central"/>
</dbReference>
<evidence type="ECO:0000259" key="12">
    <source>
        <dbReference type="PROSITE" id="PS51464"/>
    </source>
</evidence>
<dbReference type="InterPro" id="IPR040190">
    <property type="entry name" value="MURQ/GCKR"/>
</dbReference>
<evidence type="ECO:0000256" key="8">
    <source>
        <dbReference type="ARBA" id="ARBA00023277"/>
    </source>
</evidence>
<reference evidence="13" key="2">
    <citation type="submission" date="2025-08" db="UniProtKB">
        <authorList>
            <consortium name="Ensembl"/>
        </authorList>
    </citation>
    <scope>IDENTIFICATION</scope>
</reference>
<evidence type="ECO:0000256" key="3">
    <source>
        <dbReference type="ARBA" id="ARBA00004496"/>
    </source>
</evidence>
<dbReference type="Proteomes" id="UP000018468">
    <property type="component" value="Linkage group LG1"/>
</dbReference>
<protein>
    <recommendedName>
        <fullName evidence="11">Glucokinase regulatory protein</fullName>
    </recommendedName>
</protein>
<dbReference type="AlphaFoldDB" id="W5NJ93"/>
<dbReference type="PANTHER" id="PTHR10088:SF4">
    <property type="entry name" value="GLUCOKINASE REGULATORY PROTEIN"/>
    <property type="match status" value="1"/>
</dbReference>
<dbReference type="Bgee" id="ENSLOCG00000016748">
    <property type="expression patterns" value="Expressed in liver and 7 other cell types or tissues"/>
</dbReference>
<comment type="subunit">
    <text evidence="10">Interacts (fructose 6-phosphate bound form) with GCK.</text>
</comment>
<dbReference type="STRING" id="7918.ENSLOCP00000020702"/>
<evidence type="ECO:0000256" key="10">
    <source>
        <dbReference type="ARBA" id="ARBA00065019"/>
    </source>
</evidence>
<feature type="domain" description="SIS" evidence="12">
    <location>
        <begin position="320"/>
        <end position="499"/>
    </location>
</feature>
<dbReference type="GO" id="GO:0019210">
    <property type="term" value="F:kinase inhibitor activity"/>
    <property type="evidence" value="ECO:0000318"/>
    <property type="project" value="GO_Central"/>
</dbReference>
<dbReference type="PROSITE" id="PS51464">
    <property type="entry name" value="SIS"/>
    <property type="match status" value="2"/>
</dbReference>
<name>W5NJ93_LEPOC</name>
<dbReference type="Gene3D" id="1.10.8.1080">
    <property type="match status" value="1"/>
</dbReference>
<keyword evidence="4" id="KW-0963">Cytoplasm</keyword>
<organism evidence="13 14">
    <name type="scientific">Lepisosteus oculatus</name>
    <name type="common">Spotted gar</name>
    <dbReference type="NCBI Taxonomy" id="7918"/>
    <lineage>
        <taxon>Eukaryota</taxon>
        <taxon>Metazoa</taxon>
        <taxon>Chordata</taxon>
        <taxon>Craniata</taxon>
        <taxon>Vertebrata</taxon>
        <taxon>Euteleostomi</taxon>
        <taxon>Actinopterygii</taxon>
        <taxon>Neopterygii</taxon>
        <taxon>Holostei</taxon>
        <taxon>Semionotiformes</taxon>
        <taxon>Lepisosteidae</taxon>
        <taxon>Lepisosteus</taxon>
    </lineage>
</organism>
<dbReference type="GO" id="GO:0070095">
    <property type="term" value="F:fructose-6-phosphate binding"/>
    <property type="evidence" value="ECO:0000318"/>
    <property type="project" value="GO_Central"/>
</dbReference>
<evidence type="ECO:0000256" key="9">
    <source>
        <dbReference type="ARBA" id="ARBA00060904"/>
    </source>
</evidence>
<feature type="domain" description="SIS" evidence="12">
    <location>
        <begin position="90"/>
        <end position="283"/>
    </location>
</feature>
<evidence type="ECO:0000256" key="4">
    <source>
        <dbReference type="ARBA" id="ARBA00022490"/>
    </source>
</evidence>
<dbReference type="Pfam" id="PF20741">
    <property type="entry name" value="GKRP-like_C"/>
    <property type="match status" value="1"/>
</dbReference>
<evidence type="ECO:0000313" key="13">
    <source>
        <dbReference type="Ensembl" id="ENSLOCP00000020702.1"/>
    </source>
</evidence>
<dbReference type="Pfam" id="PF22645">
    <property type="entry name" value="GKRP_SIS_N"/>
    <property type="match status" value="1"/>
</dbReference>
<dbReference type="Ensembl" id="ENSLOCT00000020738.1">
    <property type="protein sequence ID" value="ENSLOCP00000020702.1"/>
    <property type="gene ID" value="ENSLOCG00000016748.1"/>
</dbReference>
<dbReference type="GeneID" id="102682820"/>
<dbReference type="Gene3D" id="3.40.50.12620">
    <property type="match status" value="1"/>
</dbReference>
<reference evidence="13" key="3">
    <citation type="submission" date="2025-09" db="UniProtKB">
        <authorList>
            <consortium name="Ensembl"/>
        </authorList>
    </citation>
    <scope>IDENTIFICATION</scope>
</reference>
<dbReference type="EMBL" id="AHAT01033797">
    <property type="status" value="NOT_ANNOTATED_CDS"/>
    <property type="molecule type" value="Genomic_DNA"/>
</dbReference>
<evidence type="ECO:0000256" key="11">
    <source>
        <dbReference type="ARBA" id="ARBA00073034"/>
    </source>
</evidence>
<keyword evidence="7" id="KW-0539">Nucleus</keyword>
<dbReference type="OMA" id="WESADYE"/>
<dbReference type="GO" id="GO:0005654">
    <property type="term" value="C:nucleoplasm"/>
    <property type="evidence" value="ECO:0000318"/>
    <property type="project" value="GO_Central"/>
</dbReference>
<comment type="subcellular location">
    <subcellularLocation>
        <location evidence="3">Cytoplasm</location>
    </subcellularLocation>
    <subcellularLocation>
        <location evidence="2">Mitochondrion</location>
    </subcellularLocation>
    <subcellularLocation>
        <location evidence="1">Nucleus</location>
    </subcellularLocation>
</comment>
<evidence type="ECO:0000256" key="2">
    <source>
        <dbReference type="ARBA" id="ARBA00004173"/>
    </source>
</evidence>
<dbReference type="SUPFAM" id="SSF53697">
    <property type="entry name" value="SIS domain"/>
    <property type="match status" value="2"/>
</dbReference>
<evidence type="ECO:0000256" key="5">
    <source>
        <dbReference type="ARBA" id="ARBA00022737"/>
    </source>
</evidence>
<proteinExistence type="inferred from homology"/>
<dbReference type="GO" id="GO:0005739">
    <property type="term" value="C:mitochondrion"/>
    <property type="evidence" value="ECO:0007669"/>
    <property type="project" value="UniProtKB-SubCell"/>
</dbReference>
<keyword evidence="5" id="KW-0677">Repeat</keyword>
<dbReference type="PANTHER" id="PTHR10088">
    <property type="entry name" value="GLUCOKINASE REGULATORY PROTEIN"/>
    <property type="match status" value="1"/>
</dbReference>
<dbReference type="OrthoDB" id="311172at2759"/>
<dbReference type="KEGG" id="loc:102682820"/>
<dbReference type="InterPro" id="IPR054017">
    <property type="entry name" value="GKRP_SIS_2"/>
</dbReference>
<reference evidence="14" key="1">
    <citation type="submission" date="2011-12" db="EMBL/GenBank/DDBJ databases">
        <title>The Draft Genome of Lepisosteus oculatus.</title>
        <authorList>
            <consortium name="The Broad Institute Genome Assembly &amp; Analysis Group"/>
            <consortium name="Computational R&amp;D Group"/>
            <consortium name="and Sequencing Platform"/>
            <person name="Di Palma F."/>
            <person name="Alfoldi J."/>
            <person name="Johnson J."/>
            <person name="Berlin A."/>
            <person name="Gnerre S."/>
            <person name="Jaffe D."/>
            <person name="MacCallum I."/>
            <person name="Young S."/>
            <person name="Walker B.J."/>
            <person name="Lander E.S."/>
            <person name="Lindblad-Toh K."/>
        </authorList>
    </citation>
    <scope>NUCLEOTIDE SEQUENCE [LARGE SCALE GENOMIC DNA]</scope>
</reference>
<dbReference type="FunFam" id="3.40.50.12620:FF:000001">
    <property type="entry name" value="Glucokinase regulatory protein"/>
    <property type="match status" value="1"/>
</dbReference>
<keyword evidence="8" id="KW-0119">Carbohydrate metabolism</keyword>
<keyword evidence="14" id="KW-1185">Reference proteome</keyword>
<dbReference type="GO" id="GO:0141089">
    <property type="term" value="F:glucose sensor activity"/>
    <property type="evidence" value="ECO:0000318"/>
    <property type="project" value="GO_Central"/>
</dbReference>
<dbReference type="Gene3D" id="3.40.50.10490">
    <property type="entry name" value="Glucose-6-phosphate isomerase like protein, domain 1"/>
    <property type="match status" value="1"/>
</dbReference>
<dbReference type="GO" id="GO:1901135">
    <property type="term" value="P:carbohydrate derivative metabolic process"/>
    <property type="evidence" value="ECO:0007669"/>
    <property type="project" value="InterPro"/>
</dbReference>
<evidence type="ECO:0000256" key="7">
    <source>
        <dbReference type="ARBA" id="ARBA00023242"/>
    </source>
</evidence>
<dbReference type="FunFam" id="1.10.8.1080:FF:000002">
    <property type="entry name" value="Glucokinase regulatory protein"/>
    <property type="match status" value="1"/>
</dbReference>
<dbReference type="GeneTree" id="ENSGT00390000005345"/>
<accession>W5NJ93</accession>
<sequence length="626" mass="69503">MLGSRKHNHIIETPDTGKWQLAGYEASLPLTEKSNPITKEIDKADPLQIVHLLKLCDAEIFQEEGETVINYQRLYSESVLQTLIDVAKKMEDILKDPEHSLVVLSGCGTSGRLAYLLVTSFNRLLKGLQKKHNYDYIIAGGDKALLTSQEAPEDNPYLGAEELEKVCAGKKQVLFIGISCGLSAPFIAGQLDFCMNNLNVFTPVLVGFNPTNMARNEIIEGWHLTFYQVAERMQELQKNYRAFILNPAVGPEAITGSSRMKAGSATKIMLEILFLAAHRAAFSNKEITANGILDCLQAYERVHKVTYSQSKKISVLVNQVGESLQKGGHVYYIGWQTLGVMGIIDASECPPTFGADVGDVRGFINNGYKEMDNKEGNIASLGPEFCIAHDDFVRNILPHVNDNDTVLFLFTLDDDLSEIDKLATQISANTSNLHAVAHSTAGHYVPENVKKSFASIISITWPIVFSEYEGCFVQKLQRELCTKWILNIISTGGHILKGKIYYNYMMDLKVSNTKLFRRALAILQRVTGQSRLRCQEALLQAIYDTDELTDPIRTSEVTKHTQMASTKNQVVPTAVVILARNCSLTEARSRLDAHPTMREAIEACLRATGRKRTADQIAAGIHGEND</sequence>
<dbReference type="InterPro" id="IPR005486">
    <property type="entry name" value="Glucokinase_regulatory_CS"/>
</dbReference>
<dbReference type="Pfam" id="PF22198">
    <property type="entry name" value="GKRP_SIS_2"/>
    <property type="match status" value="1"/>
</dbReference>
<dbReference type="FunFam" id="3.40.50.10490:FF:000033">
    <property type="entry name" value="Glucokinase regulatory protein"/>
    <property type="match status" value="1"/>
</dbReference>
<keyword evidence="6" id="KW-0496">Mitochondrion</keyword>
<dbReference type="PROSITE" id="PS01272">
    <property type="entry name" value="GCKR"/>
    <property type="match status" value="1"/>
</dbReference>
<dbReference type="HOGENOM" id="CLU_031122_0_0_1"/>
<dbReference type="CTD" id="2646"/>